<name>A0A9X1NLG1_9ACTN</name>
<evidence type="ECO:0000256" key="5">
    <source>
        <dbReference type="ARBA" id="ARBA00022989"/>
    </source>
</evidence>
<sequence length="472" mass="48982">MTQLLDVRSRTATLFTAPGTGLAVMGGAAATVLALATSGLVLSAPLMTAGSVAAMAVLVLAWLGLGRELPALSTRRLYAITAVWAAPLLVARPLFSHDVWSYIAQGITAARGLDAYRYGPAEALDPGSAVVGQVSHYWLDTPAPYGPAWMLLSRLAGAGAGEHLVAGVALYRLLALAGVLLIAWSLPRLARRCSTAPATALWLGLLNPLVLWHLVAGVHNDALMLGLMLSGLHLSLEALDKLADRAPGRWPELVLGLTLLTVAANIKIVAAVALCFVAIRSLSVLLLSTGVFVSLTLALSTLAGFGWVTAPFAATTSVYSWMSPSTVLGLLLGLFNAELTQPAVTFTNLTGLTVGALLALRLIHRTRLNPVHGVGLVFALVVASSPVVQPWYLLWALLPLAATAASARRVRVVAGFSAVAAMLLPPVVTPGISLVLGYLLAVALIAGALLANYLLDGRSAALEPSTAQGLRT</sequence>
<comment type="caution">
    <text evidence="9">The sequence shown here is derived from an EMBL/GenBank/DDBJ whole genome shotgun (WGS) entry which is preliminary data.</text>
</comment>
<evidence type="ECO:0000256" key="4">
    <source>
        <dbReference type="ARBA" id="ARBA00022692"/>
    </source>
</evidence>
<dbReference type="InterPro" id="IPR049829">
    <property type="entry name" value="MptA/B-like"/>
</dbReference>
<comment type="similarity">
    <text evidence="7">Belongs to the MptA/B family.</text>
</comment>
<feature type="transmembrane region" description="Helical" evidence="8">
    <location>
        <begin position="164"/>
        <end position="186"/>
    </location>
</feature>
<comment type="subcellular location">
    <subcellularLocation>
        <location evidence="1">Membrane</location>
        <topology evidence="1">Multi-pass membrane protein</topology>
    </subcellularLocation>
</comment>
<feature type="transmembrane region" description="Helical" evidence="8">
    <location>
        <begin position="410"/>
        <end position="428"/>
    </location>
</feature>
<proteinExistence type="inferred from homology"/>
<evidence type="ECO:0000256" key="1">
    <source>
        <dbReference type="ARBA" id="ARBA00004141"/>
    </source>
</evidence>
<organism evidence="9 10">
    <name type="scientific">Kineosporia babensis</name>
    <dbReference type="NCBI Taxonomy" id="499548"/>
    <lineage>
        <taxon>Bacteria</taxon>
        <taxon>Bacillati</taxon>
        <taxon>Actinomycetota</taxon>
        <taxon>Actinomycetes</taxon>
        <taxon>Kineosporiales</taxon>
        <taxon>Kineosporiaceae</taxon>
        <taxon>Kineosporia</taxon>
    </lineage>
</organism>
<dbReference type="NCBIfam" id="NF038066">
    <property type="entry name" value="MptB"/>
    <property type="match status" value="1"/>
</dbReference>
<feature type="transmembrane region" description="Helical" evidence="8">
    <location>
        <begin position="434"/>
        <end position="455"/>
    </location>
</feature>
<keyword evidence="5 8" id="KW-1133">Transmembrane helix</keyword>
<feature type="transmembrane region" description="Helical" evidence="8">
    <location>
        <begin position="344"/>
        <end position="364"/>
    </location>
</feature>
<dbReference type="Proteomes" id="UP001138997">
    <property type="component" value="Unassembled WGS sequence"/>
</dbReference>
<accession>A0A9X1NLG1</accession>
<evidence type="ECO:0000256" key="7">
    <source>
        <dbReference type="ARBA" id="ARBA00043987"/>
    </source>
</evidence>
<dbReference type="GO" id="GO:0016757">
    <property type="term" value="F:glycosyltransferase activity"/>
    <property type="evidence" value="ECO:0007669"/>
    <property type="project" value="UniProtKB-KW"/>
</dbReference>
<keyword evidence="4 8" id="KW-0812">Transmembrane</keyword>
<dbReference type="RefSeq" id="WP_231449351.1">
    <property type="nucleotide sequence ID" value="NZ_JAJOMB010000030.1"/>
</dbReference>
<evidence type="ECO:0000313" key="9">
    <source>
        <dbReference type="EMBL" id="MCD5316500.1"/>
    </source>
</evidence>
<evidence type="ECO:0000256" key="2">
    <source>
        <dbReference type="ARBA" id="ARBA00022676"/>
    </source>
</evidence>
<keyword evidence="6 8" id="KW-0472">Membrane</keyword>
<feature type="transmembrane region" description="Helical" evidence="8">
    <location>
        <begin position="77"/>
        <end position="95"/>
    </location>
</feature>
<keyword evidence="2 9" id="KW-0328">Glycosyltransferase</keyword>
<feature type="transmembrane region" description="Helical" evidence="8">
    <location>
        <begin position="319"/>
        <end position="337"/>
    </location>
</feature>
<evidence type="ECO:0000313" key="10">
    <source>
        <dbReference type="Proteomes" id="UP001138997"/>
    </source>
</evidence>
<feature type="transmembrane region" description="Helical" evidence="8">
    <location>
        <begin position="42"/>
        <end position="65"/>
    </location>
</feature>
<dbReference type="Pfam" id="PF26314">
    <property type="entry name" value="MptA_B_family"/>
    <property type="match status" value="1"/>
</dbReference>
<feature type="transmembrane region" description="Helical" evidence="8">
    <location>
        <begin position="284"/>
        <end position="307"/>
    </location>
</feature>
<feature type="transmembrane region" description="Helical" evidence="8">
    <location>
        <begin position="12"/>
        <end position="36"/>
    </location>
</feature>
<evidence type="ECO:0000256" key="3">
    <source>
        <dbReference type="ARBA" id="ARBA00022679"/>
    </source>
</evidence>
<keyword evidence="10" id="KW-1185">Reference proteome</keyword>
<keyword evidence="3" id="KW-0808">Transferase</keyword>
<evidence type="ECO:0000256" key="8">
    <source>
        <dbReference type="SAM" id="Phobius"/>
    </source>
</evidence>
<gene>
    <name evidence="9" type="primary">mptB</name>
    <name evidence="9" type="ORF">LR394_36950</name>
</gene>
<dbReference type="EMBL" id="JAJOMB010000030">
    <property type="protein sequence ID" value="MCD5316500.1"/>
    <property type="molecule type" value="Genomic_DNA"/>
</dbReference>
<feature type="transmembrane region" description="Helical" evidence="8">
    <location>
        <begin position="253"/>
        <end position="277"/>
    </location>
</feature>
<protein>
    <submittedName>
        <fullName evidence="9">Polyprenol phosphomannose-dependent alpha 1,6 mannosyltransferase MptB</fullName>
    </submittedName>
</protein>
<dbReference type="AlphaFoldDB" id="A0A9X1NLG1"/>
<feature type="transmembrane region" description="Helical" evidence="8">
    <location>
        <begin position="376"/>
        <end position="398"/>
    </location>
</feature>
<evidence type="ECO:0000256" key="6">
    <source>
        <dbReference type="ARBA" id="ARBA00023136"/>
    </source>
</evidence>
<dbReference type="GO" id="GO:0016020">
    <property type="term" value="C:membrane"/>
    <property type="evidence" value="ECO:0007669"/>
    <property type="project" value="UniProtKB-SubCell"/>
</dbReference>
<reference evidence="9" key="1">
    <citation type="submission" date="2021-11" db="EMBL/GenBank/DDBJ databases">
        <title>Streptomyces corallinus and Kineosporia corallina sp. nov., two new coral-derived marine actinobacteria.</title>
        <authorList>
            <person name="Buangrab K."/>
            <person name="Sutthacheep M."/>
            <person name="Yeemin T."/>
            <person name="Harunari E."/>
            <person name="Igarashi Y."/>
            <person name="Sripreechasak P."/>
            <person name="Kanchanasin P."/>
            <person name="Tanasupawat S."/>
            <person name="Phongsopitanun W."/>
        </authorList>
    </citation>
    <scope>NUCLEOTIDE SEQUENCE</scope>
    <source>
        <strain evidence="9">JCM 31032</strain>
    </source>
</reference>
<feature type="transmembrane region" description="Helical" evidence="8">
    <location>
        <begin position="198"/>
        <end position="219"/>
    </location>
</feature>